<dbReference type="GO" id="GO:0016491">
    <property type="term" value="F:oxidoreductase activity"/>
    <property type="evidence" value="ECO:0007669"/>
    <property type="project" value="UniProtKB-KW"/>
</dbReference>
<evidence type="ECO:0000313" key="8">
    <source>
        <dbReference type="Proteomes" id="UP000271003"/>
    </source>
</evidence>
<dbReference type="Gene3D" id="3.50.50.60">
    <property type="entry name" value="FAD/NAD(P)-binding domain"/>
    <property type="match status" value="1"/>
</dbReference>
<keyword evidence="8" id="KW-1185">Reference proteome</keyword>
<dbReference type="RefSeq" id="WP_120177120.1">
    <property type="nucleotide sequence ID" value="NZ_AP018786.1"/>
</dbReference>
<dbReference type="SUPFAM" id="SSF56425">
    <property type="entry name" value="Succinate dehydrogenase/fumarate reductase flavoprotein, catalytic domain"/>
    <property type="match status" value="1"/>
</dbReference>
<dbReference type="Gene3D" id="3.90.700.10">
    <property type="entry name" value="Succinate dehydrogenase/fumarate reductase flavoprotein, catalytic domain"/>
    <property type="match status" value="1"/>
</dbReference>
<organism evidence="7 8">
    <name type="scientific">Sutterella megalosphaeroides</name>
    <dbReference type="NCBI Taxonomy" id="2494234"/>
    <lineage>
        <taxon>Bacteria</taxon>
        <taxon>Pseudomonadati</taxon>
        <taxon>Pseudomonadota</taxon>
        <taxon>Betaproteobacteria</taxon>
        <taxon>Burkholderiales</taxon>
        <taxon>Sutterellaceae</taxon>
        <taxon>Sutterella</taxon>
    </lineage>
</organism>
<feature type="domain" description="FAD-dependent oxidoreductase 2 FAD-binding" evidence="6">
    <location>
        <begin position="36"/>
        <end position="473"/>
    </location>
</feature>
<gene>
    <name evidence="7" type="ORF">SUTMEG_14100</name>
</gene>
<dbReference type="PANTHER" id="PTHR43400:SF10">
    <property type="entry name" value="3-OXOSTEROID 1-DEHYDROGENASE"/>
    <property type="match status" value="1"/>
</dbReference>
<feature type="signal peptide" evidence="5">
    <location>
        <begin position="1"/>
        <end position="21"/>
    </location>
</feature>
<dbReference type="InterPro" id="IPR036188">
    <property type="entry name" value="FAD/NAD-bd_sf"/>
</dbReference>
<feature type="chain" id="PRO_5016316008" description="FAD-dependent oxidoreductase 2 FAD-binding domain-containing protein" evidence="5">
    <location>
        <begin position="22"/>
        <end position="496"/>
    </location>
</feature>
<dbReference type="InterPro" id="IPR050315">
    <property type="entry name" value="FAD-oxidoreductase_2"/>
</dbReference>
<keyword evidence="3" id="KW-0274">FAD</keyword>
<accession>A0A2Z6IAP9</accession>
<dbReference type="InterPro" id="IPR027477">
    <property type="entry name" value="Succ_DH/fumarate_Rdtase_cat_sf"/>
</dbReference>
<keyword evidence="2" id="KW-0285">Flavoprotein</keyword>
<dbReference type="PANTHER" id="PTHR43400">
    <property type="entry name" value="FUMARATE REDUCTASE"/>
    <property type="match status" value="1"/>
</dbReference>
<dbReference type="Pfam" id="PF00890">
    <property type="entry name" value="FAD_binding_2"/>
    <property type="match status" value="1"/>
</dbReference>
<dbReference type="Proteomes" id="UP000271003">
    <property type="component" value="Chromosome"/>
</dbReference>
<dbReference type="KEGG" id="sutt:SUTMEG_14100"/>
<dbReference type="InterPro" id="IPR003953">
    <property type="entry name" value="FAD-dep_OxRdtase_2_FAD-bd"/>
</dbReference>
<evidence type="ECO:0000256" key="4">
    <source>
        <dbReference type="ARBA" id="ARBA00023002"/>
    </source>
</evidence>
<evidence type="ECO:0000256" key="5">
    <source>
        <dbReference type="SAM" id="SignalP"/>
    </source>
</evidence>
<name>A0A2Z6IAP9_9BURK</name>
<sequence length="496" mass="52611">MRIAKTVVAASVSLMALCAQAGIDPATLPLETLSADVVVVGAGGTGMAAAAAAAEKGAKVIVFEKMPMIGGSSAFAGGAIAGGSTNLQKKEGVTDATPEGFIKIWLDDQKRSFPGGNPAFPDVKLVDRMGHEFTETVNWLETNVGHQYASPRPFGYGGPRYAHAPLKSPVPASGRGSSPAGGRFVIESLKTYTDKLGVDIRTATPVDDLVVKDGAVVGVTAHNKTTRYEVSAKAVVLATGGFAHNKEMLAKFVPQYAPFADLSVATVGATGDGIRMAVKAGGVMYDDAWVIGLYVNSLKSELTKTFTTKDKYKDRVFVNQKGERFVNENLPYLTDYVAEQEKAWAIVDSADAEKVKVLVDYPDAELAVGANTWEELARKMGVPPEALKRTMDAYNEACETGDDKAFKKPKTYLKPFLKAPFYAVRVVPQTGGTMGGVKVNDKFQVVRADGSPVKGLYAGGEVQNRPYYGRVYTSGTGLGIAYTSGRIAGGYAAEEK</sequence>
<dbReference type="OrthoDB" id="9813348at2"/>
<dbReference type="SUPFAM" id="SSF51905">
    <property type="entry name" value="FAD/NAD(P)-binding domain"/>
    <property type="match status" value="1"/>
</dbReference>
<evidence type="ECO:0000259" key="6">
    <source>
        <dbReference type="Pfam" id="PF00890"/>
    </source>
</evidence>
<dbReference type="AlphaFoldDB" id="A0A2Z6IAP9"/>
<keyword evidence="4" id="KW-0560">Oxidoreductase</keyword>
<proteinExistence type="predicted"/>
<comment type="cofactor">
    <cofactor evidence="1">
        <name>FAD</name>
        <dbReference type="ChEBI" id="CHEBI:57692"/>
    </cofactor>
</comment>
<evidence type="ECO:0000313" key="7">
    <source>
        <dbReference type="EMBL" id="BBF23519.1"/>
    </source>
</evidence>
<protein>
    <recommendedName>
        <fullName evidence="6">FAD-dependent oxidoreductase 2 FAD-binding domain-containing protein</fullName>
    </recommendedName>
</protein>
<keyword evidence="5" id="KW-0732">Signal</keyword>
<dbReference type="GO" id="GO:0008202">
    <property type="term" value="P:steroid metabolic process"/>
    <property type="evidence" value="ECO:0007669"/>
    <property type="project" value="UniProtKB-ARBA"/>
</dbReference>
<evidence type="ECO:0000256" key="2">
    <source>
        <dbReference type="ARBA" id="ARBA00022630"/>
    </source>
</evidence>
<evidence type="ECO:0000256" key="1">
    <source>
        <dbReference type="ARBA" id="ARBA00001974"/>
    </source>
</evidence>
<evidence type="ECO:0000256" key="3">
    <source>
        <dbReference type="ARBA" id="ARBA00022827"/>
    </source>
</evidence>
<reference evidence="7 8" key="1">
    <citation type="journal article" date="2018" name="Int. J. Syst. Evol. Microbiol.">
        <title>Mesosutterella multiformis gen. nov., sp. nov., a member of the family Sutterellaceae and Sutterella megalosphaeroides sp. nov., isolated from human faeces.</title>
        <authorList>
            <person name="Sakamoto M."/>
            <person name="Ikeyama N."/>
            <person name="Kunihiro T."/>
            <person name="Iino T."/>
            <person name="Yuki M."/>
            <person name="Ohkuma M."/>
        </authorList>
    </citation>
    <scope>NUCLEOTIDE SEQUENCE [LARGE SCALE GENOMIC DNA]</scope>
    <source>
        <strain evidence="7 8">6FBBBH3</strain>
    </source>
</reference>
<dbReference type="EMBL" id="AP018786">
    <property type="protein sequence ID" value="BBF23519.1"/>
    <property type="molecule type" value="Genomic_DNA"/>
</dbReference>